<dbReference type="InterPro" id="IPR027944">
    <property type="entry name" value="SEO_C"/>
</dbReference>
<name>A0A922K6J8_CARIL</name>
<proteinExistence type="predicted"/>
<dbReference type="Pfam" id="PF14577">
    <property type="entry name" value="SEO_C"/>
    <property type="match status" value="1"/>
</dbReference>
<sequence>MHNQNCFALSQTQELLSSNLSHFTILHTMATLKTLLSSAQPPAKAEHSVLTMSDDQIMNTIYATHIHGDEKFDVDSLFAVTENILQRATHLVDNVVLGTKTQLEHLDEKVPKASFNPPSCTLKALSCEMSCKAPGEEIAHKTTLSILNKLAHYSWDAKAVLTLAAFALDYGDFWMLADLHSSDQLAKSVGILKRVPVVLKRPGLQKYGKAIVELNNLIKATLEVIESVFELEKLTVYDTKDVPALAGAMDRIPVDVYWAIITVVACTTQMCCITGDEGKKQELSPFAQKINVLLNVLRRTIKLAHEQIDVIEAYRKLKKIFQTPSEVMEVFKALIFHKDAEPSLIDGSTNKLVSIDVLKKKDVLFFISSLDITIEEISILKPVYDGISKKDQHKIVWIPIVEHWTDELRKKFEVLRSKMPWYTVQYFSPVVGIKFIKEEWNFKNKPIVVVINPRGKVEHPNALHIIKVWGIKAFPFTREAEGVLATKEDVMEDIMVGVNQKLPVVIKDDRYIFFYGGKDNEWVQQFTKKATALANDPAIKEARIYIELVLVGKNEKGQDDVGILGRFWDKMESFFFSKTEKKTEPDAVTREIQKLLSYKNESGWVVLSKGSKVIFTGHGTTVMKVVDEFDKWKGYVREIGYEIIFKQYHDKVIEVNRPCSRVDIPLGVGKVPEHMHCPHCPRVMETYISFKCCHVDGALNSLH</sequence>
<evidence type="ECO:0000259" key="2">
    <source>
        <dbReference type="Pfam" id="PF14577"/>
    </source>
</evidence>
<dbReference type="Proteomes" id="UP000811246">
    <property type="component" value="Chromosome 1"/>
</dbReference>
<dbReference type="PANTHER" id="PTHR33232">
    <property type="entry name" value="PROTEIN SIEVE ELEMENT OCCLUSION B-LIKE"/>
    <property type="match status" value="1"/>
</dbReference>
<protein>
    <recommendedName>
        <fullName evidence="5">Protein SIEVE ELEMENT OCCLUSION B-like</fullName>
    </recommendedName>
</protein>
<dbReference type="InterPro" id="IPR039299">
    <property type="entry name" value="SEOA"/>
</dbReference>
<dbReference type="PANTHER" id="PTHR33232:SF18">
    <property type="entry name" value="PROTEIN SIEVE ELEMENT OCCLUSION B-LIKE"/>
    <property type="match status" value="1"/>
</dbReference>
<dbReference type="AlphaFoldDB" id="A0A922K6J8"/>
<feature type="domain" description="Sieve element occlusion C-terminal" evidence="2">
    <location>
        <begin position="494"/>
        <end position="694"/>
    </location>
</feature>
<dbReference type="Pfam" id="PF14576">
    <property type="entry name" value="SEO_N"/>
    <property type="match status" value="1"/>
</dbReference>
<feature type="domain" description="Sieve element occlusion N-terminal" evidence="1">
    <location>
        <begin position="53"/>
        <end position="324"/>
    </location>
</feature>
<dbReference type="EMBL" id="CM031825">
    <property type="protein sequence ID" value="KAG6732710.1"/>
    <property type="molecule type" value="Genomic_DNA"/>
</dbReference>
<comment type="caution">
    <text evidence="3">The sequence shown here is derived from an EMBL/GenBank/DDBJ whole genome shotgun (WGS) entry which is preliminary data.</text>
</comment>
<evidence type="ECO:0000313" key="3">
    <source>
        <dbReference type="EMBL" id="KAG6732710.1"/>
    </source>
</evidence>
<evidence type="ECO:0008006" key="5">
    <source>
        <dbReference type="Google" id="ProtNLM"/>
    </source>
</evidence>
<gene>
    <name evidence="3" type="ORF">I3842_01G191100</name>
</gene>
<organism evidence="3 4">
    <name type="scientific">Carya illinoinensis</name>
    <name type="common">Pecan</name>
    <dbReference type="NCBI Taxonomy" id="32201"/>
    <lineage>
        <taxon>Eukaryota</taxon>
        <taxon>Viridiplantae</taxon>
        <taxon>Streptophyta</taxon>
        <taxon>Embryophyta</taxon>
        <taxon>Tracheophyta</taxon>
        <taxon>Spermatophyta</taxon>
        <taxon>Magnoliopsida</taxon>
        <taxon>eudicotyledons</taxon>
        <taxon>Gunneridae</taxon>
        <taxon>Pentapetalae</taxon>
        <taxon>rosids</taxon>
        <taxon>fabids</taxon>
        <taxon>Fagales</taxon>
        <taxon>Juglandaceae</taxon>
        <taxon>Carya</taxon>
    </lineage>
</organism>
<evidence type="ECO:0000313" key="4">
    <source>
        <dbReference type="Proteomes" id="UP000811246"/>
    </source>
</evidence>
<reference evidence="3" key="1">
    <citation type="submission" date="2021-01" db="EMBL/GenBank/DDBJ databases">
        <authorList>
            <person name="Lovell J.T."/>
            <person name="Bentley N."/>
            <person name="Bhattarai G."/>
            <person name="Jenkins J.W."/>
            <person name="Sreedasyam A."/>
            <person name="Alarcon Y."/>
            <person name="Bock C."/>
            <person name="Boston L."/>
            <person name="Carlson J."/>
            <person name="Cervantes K."/>
            <person name="Clermont K."/>
            <person name="Krom N."/>
            <person name="Kubenka K."/>
            <person name="Mamidi S."/>
            <person name="Mattison C."/>
            <person name="Monteros M."/>
            <person name="Pisani C."/>
            <person name="Plott C."/>
            <person name="Rajasekar S."/>
            <person name="Rhein H.S."/>
            <person name="Rohla C."/>
            <person name="Song M."/>
            <person name="Hilaire R.S."/>
            <person name="Shu S."/>
            <person name="Wells L."/>
            <person name="Wang X."/>
            <person name="Webber J."/>
            <person name="Heerema R.J."/>
            <person name="Klein P."/>
            <person name="Conner P."/>
            <person name="Grauke L."/>
            <person name="Grimwood J."/>
            <person name="Schmutz J."/>
            <person name="Randall J.J."/>
        </authorList>
    </citation>
    <scope>NUCLEOTIDE SEQUENCE</scope>
    <source>
        <tissue evidence="3">Leaf</tissue>
    </source>
</reference>
<dbReference type="GO" id="GO:0010088">
    <property type="term" value="P:phloem development"/>
    <property type="evidence" value="ECO:0007669"/>
    <property type="project" value="InterPro"/>
</dbReference>
<dbReference type="InterPro" id="IPR027942">
    <property type="entry name" value="SEO_N"/>
</dbReference>
<evidence type="ECO:0000259" key="1">
    <source>
        <dbReference type="Pfam" id="PF14576"/>
    </source>
</evidence>
<accession>A0A922K6J8</accession>